<comment type="caution">
    <text evidence="1">The sequence shown here is derived from an EMBL/GenBank/DDBJ whole genome shotgun (WGS) entry which is preliminary data.</text>
</comment>
<name>A0AA39JMU7_ARMTA</name>
<dbReference type="Proteomes" id="UP001175211">
    <property type="component" value="Unassembled WGS sequence"/>
</dbReference>
<protein>
    <submittedName>
        <fullName evidence="1">Uncharacterized protein</fullName>
    </submittedName>
</protein>
<dbReference type="InterPro" id="IPR027796">
    <property type="entry name" value="OTT_1508_deam-like"/>
</dbReference>
<dbReference type="RefSeq" id="XP_060325019.1">
    <property type="nucleotide sequence ID" value="XM_060470112.1"/>
</dbReference>
<gene>
    <name evidence="1" type="ORF">EV420DRAFT_1484725</name>
</gene>
<keyword evidence="2" id="KW-1185">Reference proteome</keyword>
<accession>A0AA39JMU7</accession>
<reference evidence="1" key="1">
    <citation type="submission" date="2023-06" db="EMBL/GenBank/DDBJ databases">
        <authorList>
            <consortium name="Lawrence Berkeley National Laboratory"/>
            <person name="Ahrendt S."/>
            <person name="Sahu N."/>
            <person name="Indic B."/>
            <person name="Wong-Bajracharya J."/>
            <person name="Merenyi Z."/>
            <person name="Ke H.-M."/>
            <person name="Monk M."/>
            <person name="Kocsube S."/>
            <person name="Drula E."/>
            <person name="Lipzen A."/>
            <person name="Balint B."/>
            <person name="Henrissat B."/>
            <person name="Andreopoulos B."/>
            <person name="Martin F.M."/>
            <person name="Harder C.B."/>
            <person name="Rigling D."/>
            <person name="Ford K.L."/>
            <person name="Foster G.D."/>
            <person name="Pangilinan J."/>
            <person name="Papanicolaou A."/>
            <person name="Barry K."/>
            <person name="LaButti K."/>
            <person name="Viragh M."/>
            <person name="Koriabine M."/>
            <person name="Yan M."/>
            <person name="Riley R."/>
            <person name="Champramary S."/>
            <person name="Plett K.L."/>
            <person name="Tsai I.J."/>
            <person name="Slot J."/>
            <person name="Sipos G."/>
            <person name="Plett J."/>
            <person name="Nagy L.G."/>
            <person name="Grigoriev I.V."/>
        </authorList>
    </citation>
    <scope>NUCLEOTIDE SEQUENCE</scope>
    <source>
        <strain evidence="1">CCBAS 213</strain>
    </source>
</reference>
<dbReference type="Pfam" id="PF14441">
    <property type="entry name" value="OTT_1508_deam"/>
    <property type="match status" value="1"/>
</dbReference>
<organism evidence="1 2">
    <name type="scientific">Armillaria tabescens</name>
    <name type="common">Ringless honey mushroom</name>
    <name type="synonym">Agaricus tabescens</name>
    <dbReference type="NCBI Taxonomy" id="1929756"/>
    <lineage>
        <taxon>Eukaryota</taxon>
        <taxon>Fungi</taxon>
        <taxon>Dikarya</taxon>
        <taxon>Basidiomycota</taxon>
        <taxon>Agaricomycotina</taxon>
        <taxon>Agaricomycetes</taxon>
        <taxon>Agaricomycetidae</taxon>
        <taxon>Agaricales</taxon>
        <taxon>Marasmiineae</taxon>
        <taxon>Physalacriaceae</taxon>
        <taxon>Desarmillaria</taxon>
    </lineage>
</organism>
<evidence type="ECO:0000313" key="1">
    <source>
        <dbReference type="EMBL" id="KAK0444234.1"/>
    </source>
</evidence>
<dbReference type="EMBL" id="JAUEPS010000055">
    <property type="protein sequence ID" value="KAK0444234.1"/>
    <property type="molecule type" value="Genomic_DNA"/>
</dbReference>
<dbReference type="GeneID" id="85353660"/>
<dbReference type="AlphaFoldDB" id="A0AA39JMU7"/>
<evidence type="ECO:0000313" key="2">
    <source>
        <dbReference type="Proteomes" id="UP001175211"/>
    </source>
</evidence>
<proteinExistence type="predicted"/>
<sequence>MSSTKEAPESYLAILPPSSEQHYDDLFDNFGIKSDERRTLELLDALAGICVSQGEGEVYASAMETSPETCTIFIIGNYEEIPQVTQDYLNDVCRQLTDVAHLADTAGLPRPKIADLSPRTKECIDNILTTVTSFTFDKFLTRLTKWKGPWLKRWAGIDHQLADGAEKNKFQDLTHALNRLYEVSTPHVRHVKTVVGVLASISRSWKLSDRNTSAFIRGLDLLPTSDTTDAPFFIERYLRKVLKTFNETSKLIRFAVSPRRGHIFRNQPKLVFLRSERRHVELDIKTAIKTVEHHMETIDPDRVYFDQSINNEEEQLTYCPHCECAMLATLLQQRPSPIIGVSKLSCFGCRLYFIAYRMARIFQSGGIDLPKEFVVTRASNTLCLPWVSPDLTSIDPDLHSEVQQQLLILTRGAAIEHALSLDQCSESTTYWLEGGVAPIVNLSLGMLSTLDFLSWLLIKSFLEDIERNWMAKMNISS</sequence>